<keyword evidence="2" id="KW-0808">Transferase</keyword>
<dbReference type="PANTHER" id="PTHR10859">
    <property type="entry name" value="GLYCOSYL TRANSFERASE"/>
    <property type="match status" value="1"/>
</dbReference>
<dbReference type="PANTHER" id="PTHR10859:SF91">
    <property type="entry name" value="DOLICHYL-PHOSPHATE BETA-GLUCOSYLTRANSFERASE"/>
    <property type="match status" value="1"/>
</dbReference>
<dbReference type="GO" id="GO:0006487">
    <property type="term" value="P:protein N-linked glycosylation"/>
    <property type="evidence" value="ECO:0007669"/>
    <property type="project" value="TreeGrafter"/>
</dbReference>
<reference evidence="3" key="1">
    <citation type="submission" date="2017-09" db="EMBL/GenBank/DDBJ databases">
        <title>Depth-based differentiation of microbial function through sediment-hosted aquifers and enrichment of novel symbionts in the deep terrestrial subsurface.</title>
        <authorList>
            <person name="Probst A.J."/>
            <person name="Ladd B."/>
            <person name="Jarett J.K."/>
            <person name="Geller-Mcgrath D.E."/>
            <person name="Sieber C.M.K."/>
            <person name="Emerson J.B."/>
            <person name="Anantharaman K."/>
            <person name="Thomas B.C."/>
            <person name="Malmstrom R."/>
            <person name="Stieglmeier M."/>
            <person name="Klingl A."/>
            <person name="Woyke T."/>
            <person name="Ryan C.M."/>
            <person name="Banfield J.F."/>
        </authorList>
    </citation>
    <scope>NUCLEOTIDE SEQUENCE [LARGE SCALE GENOMIC DNA]</scope>
</reference>
<dbReference type="EMBL" id="PEYW01000039">
    <property type="protein sequence ID" value="PIS20645.1"/>
    <property type="molecule type" value="Genomic_DNA"/>
</dbReference>
<dbReference type="Proteomes" id="UP000231414">
    <property type="component" value="Unassembled WGS sequence"/>
</dbReference>
<name>A0A2H0X730_UNCKA</name>
<dbReference type="InterPro" id="IPR001173">
    <property type="entry name" value="Glyco_trans_2-like"/>
</dbReference>
<proteinExistence type="predicted"/>
<dbReference type="Gene3D" id="3.90.550.10">
    <property type="entry name" value="Spore Coat Polysaccharide Biosynthesis Protein SpsA, Chain A"/>
    <property type="match status" value="1"/>
</dbReference>
<organism evidence="2 3">
    <name type="scientific">candidate division WWE3 bacterium CG08_land_8_20_14_0_20_43_13</name>
    <dbReference type="NCBI Taxonomy" id="1975087"/>
    <lineage>
        <taxon>Bacteria</taxon>
        <taxon>Katanobacteria</taxon>
    </lineage>
</organism>
<evidence type="ECO:0000313" key="2">
    <source>
        <dbReference type="EMBL" id="PIS20645.1"/>
    </source>
</evidence>
<dbReference type="AlphaFoldDB" id="A0A2H0X730"/>
<dbReference type="SUPFAM" id="SSF53448">
    <property type="entry name" value="Nucleotide-diphospho-sugar transferases"/>
    <property type="match status" value="1"/>
</dbReference>
<evidence type="ECO:0000313" key="3">
    <source>
        <dbReference type="Proteomes" id="UP000231414"/>
    </source>
</evidence>
<dbReference type="InterPro" id="IPR029044">
    <property type="entry name" value="Nucleotide-diphossugar_trans"/>
</dbReference>
<protein>
    <submittedName>
        <fullName evidence="2">Glycosyl transferase</fullName>
    </submittedName>
</protein>
<gene>
    <name evidence="2" type="ORF">COT52_02765</name>
</gene>
<dbReference type="Pfam" id="PF00535">
    <property type="entry name" value="Glycos_transf_2"/>
    <property type="match status" value="1"/>
</dbReference>
<sequence>MSVFLSVIVPTYNEEKNIVKTLTAVFGYLSEQAYSNEIIVVDDGSLDQTVPLIRAWVQDKANILLICSTHKGKASAVLQGLRASQGDFVLFTDADLATPIEEVRRLLVWLTDHDFQIAIASREGLGAQRENEPIYRHWMGRVFNLIIKLVLGLPYEDTQCGFKVFSRRSLKAILPALRLYSDKAHQIKEARVTAFDAEILFLAKLLELPVKEVPVPWKYGKSSKVHWWRDSWRMLLEVVSVRLWFWLGRYRLYEKTA</sequence>
<feature type="domain" description="Glycosyltransferase 2-like" evidence="1">
    <location>
        <begin position="6"/>
        <end position="173"/>
    </location>
</feature>
<dbReference type="GO" id="GO:0016740">
    <property type="term" value="F:transferase activity"/>
    <property type="evidence" value="ECO:0007669"/>
    <property type="project" value="UniProtKB-KW"/>
</dbReference>
<evidence type="ECO:0000259" key="1">
    <source>
        <dbReference type="Pfam" id="PF00535"/>
    </source>
</evidence>
<accession>A0A2H0X730</accession>
<comment type="caution">
    <text evidence="2">The sequence shown here is derived from an EMBL/GenBank/DDBJ whole genome shotgun (WGS) entry which is preliminary data.</text>
</comment>